<name>A0A7W9TNM3_CASDE</name>
<feature type="region of interest" description="Disordered" evidence="6">
    <location>
        <begin position="260"/>
        <end position="315"/>
    </location>
</feature>
<dbReference type="Pfam" id="PF25601">
    <property type="entry name" value="AAA_lid_14"/>
    <property type="match status" value="1"/>
</dbReference>
<dbReference type="EMBL" id="JACHIB010000010">
    <property type="protein sequence ID" value="MBB6083864.1"/>
    <property type="molecule type" value="Genomic_DNA"/>
</dbReference>
<keyword evidence="5" id="KW-0804">Transcription</keyword>
<keyword evidence="1" id="KW-0547">Nucleotide-binding</keyword>
<dbReference type="Gene3D" id="3.30.450.40">
    <property type="match status" value="1"/>
</dbReference>
<dbReference type="GO" id="GO:0005524">
    <property type="term" value="F:ATP binding"/>
    <property type="evidence" value="ECO:0007669"/>
    <property type="project" value="UniProtKB-KW"/>
</dbReference>
<evidence type="ECO:0000256" key="4">
    <source>
        <dbReference type="ARBA" id="ARBA00023125"/>
    </source>
</evidence>
<dbReference type="GO" id="GO:0043565">
    <property type="term" value="F:sequence-specific DNA binding"/>
    <property type="evidence" value="ECO:0007669"/>
    <property type="project" value="InterPro"/>
</dbReference>
<dbReference type="InterPro" id="IPR003018">
    <property type="entry name" value="GAF"/>
</dbReference>
<evidence type="ECO:0000256" key="5">
    <source>
        <dbReference type="ARBA" id="ARBA00023163"/>
    </source>
</evidence>
<dbReference type="InterPro" id="IPR003593">
    <property type="entry name" value="AAA+_ATPase"/>
</dbReference>
<dbReference type="InterPro" id="IPR029016">
    <property type="entry name" value="GAF-like_dom_sf"/>
</dbReference>
<dbReference type="Gene3D" id="3.40.50.300">
    <property type="entry name" value="P-loop containing nucleotide triphosphate hydrolases"/>
    <property type="match status" value="1"/>
</dbReference>
<evidence type="ECO:0000313" key="8">
    <source>
        <dbReference type="EMBL" id="MBB6083864.1"/>
    </source>
</evidence>
<dbReference type="FunFam" id="3.40.50.300:FF:000006">
    <property type="entry name" value="DNA-binding transcriptional regulator NtrC"/>
    <property type="match status" value="1"/>
</dbReference>
<organism evidence="8 9">
    <name type="scientific">Castellaniella defragrans</name>
    <name type="common">Alcaligenes defragrans</name>
    <dbReference type="NCBI Taxonomy" id="75697"/>
    <lineage>
        <taxon>Bacteria</taxon>
        <taxon>Pseudomonadati</taxon>
        <taxon>Pseudomonadota</taxon>
        <taxon>Betaproteobacteria</taxon>
        <taxon>Burkholderiales</taxon>
        <taxon>Alcaligenaceae</taxon>
        <taxon>Castellaniella</taxon>
    </lineage>
</organism>
<evidence type="ECO:0000259" key="7">
    <source>
        <dbReference type="PROSITE" id="PS50045"/>
    </source>
</evidence>
<dbReference type="RefSeq" id="WP_184142804.1">
    <property type="nucleotide sequence ID" value="NZ_JACHIB010000010.1"/>
</dbReference>
<comment type="caution">
    <text evidence="8">The sequence shown here is derived from an EMBL/GenBank/DDBJ whole genome shotgun (WGS) entry which is preliminary data.</text>
</comment>
<evidence type="ECO:0000256" key="3">
    <source>
        <dbReference type="ARBA" id="ARBA00023015"/>
    </source>
</evidence>
<dbReference type="AlphaFoldDB" id="A0A7W9TNM3"/>
<dbReference type="Pfam" id="PF01590">
    <property type="entry name" value="GAF"/>
    <property type="match status" value="1"/>
</dbReference>
<dbReference type="InterPro" id="IPR002197">
    <property type="entry name" value="HTH_Fis"/>
</dbReference>
<evidence type="ECO:0000256" key="2">
    <source>
        <dbReference type="ARBA" id="ARBA00022840"/>
    </source>
</evidence>
<sequence length="662" mass="69915">MQTPPTIHLAPGARPQAATRIHQSWARCADLDPALLADPNPLPRADLDLRREAHRHLLRAAEPSLGALGTLADSAHSVVLLADPSGLILHERGSRSFQDKARRVALQPGVSWAEPLRGTNAIGTALHDGRAVRIHGAEHFLACNSILSCHAAPIFSATGEILGILDLSGPADDMRDTMLALVQRMARGIADQILGESPLRRLDFRLGRGPEDDGHALLLLDDDARIAGANEAALRALDADWGRLIGTPCAQWIDGPLRSRDAPLHRHDGQPLTGRLIGPPPAPARPAPAPPATARPPAPAPVRPTARPLPEPDAVSSPLLDQAVRALDTGLAVLLCGETGTGKEVLSRHIHARSVWRTGPFVAINCAALPEHLVESELFGYEPGAFTGARREGARGLLRQAQGGVLFLDEIGDMPLALQTRLLRVLQEREVQPLGSDKRVPLEFGLISASHQDLKSLVAQGRFRADLYYRLQDMPLQLPPLRARPDLAAFIGDAYRALEGHLAGDALAALARHDWPGNYRELFSVLRRLRCQHPGPAPVAARDLPGDIAPPACAPAGPDGIGPGGIGADGIGADGIGPDGIGPIALADAFRGGAPAARTGAGIGIGTGLSDTDTGATPPAAGLRALERQAIEQALRACQGNVSRAARRLGIHRSTLYRKLKG</sequence>
<keyword evidence="4" id="KW-0238">DNA-binding</keyword>
<dbReference type="Gene3D" id="1.10.8.60">
    <property type="match status" value="1"/>
</dbReference>
<feature type="compositionally biased region" description="Basic and acidic residues" evidence="6">
    <location>
        <begin position="260"/>
        <end position="269"/>
    </location>
</feature>
<dbReference type="InterPro" id="IPR002078">
    <property type="entry name" value="Sigma_54_int"/>
</dbReference>
<dbReference type="SMART" id="SM00382">
    <property type="entry name" value="AAA"/>
    <property type="match status" value="1"/>
</dbReference>
<accession>A0A7W9TNM3</accession>
<dbReference type="SUPFAM" id="SSF52540">
    <property type="entry name" value="P-loop containing nucleoside triphosphate hydrolases"/>
    <property type="match status" value="1"/>
</dbReference>
<proteinExistence type="predicted"/>
<dbReference type="Proteomes" id="UP000541136">
    <property type="component" value="Unassembled WGS sequence"/>
</dbReference>
<dbReference type="SUPFAM" id="SSF46689">
    <property type="entry name" value="Homeodomain-like"/>
    <property type="match status" value="1"/>
</dbReference>
<dbReference type="Gene3D" id="1.10.10.60">
    <property type="entry name" value="Homeodomain-like"/>
    <property type="match status" value="1"/>
</dbReference>
<dbReference type="PANTHER" id="PTHR32071:SF77">
    <property type="entry name" value="TRANSCRIPTIONAL REGULATORY PROTEIN"/>
    <property type="match status" value="1"/>
</dbReference>
<feature type="domain" description="Sigma-54 factor interaction" evidence="7">
    <location>
        <begin position="319"/>
        <end position="531"/>
    </location>
</feature>
<dbReference type="InterPro" id="IPR009057">
    <property type="entry name" value="Homeodomain-like_sf"/>
</dbReference>
<dbReference type="PRINTS" id="PR01590">
    <property type="entry name" value="HTHFIS"/>
</dbReference>
<evidence type="ECO:0000256" key="6">
    <source>
        <dbReference type="SAM" id="MobiDB-lite"/>
    </source>
</evidence>
<reference evidence="8 9" key="1">
    <citation type="submission" date="2020-08" db="EMBL/GenBank/DDBJ databases">
        <title>Genomic Encyclopedia of Type Strains, Phase IV (KMG-IV): sequencing the most valuable type-strain genomes for metagenomic binning, comparative biology and taxonomic classification.</title>
        <authorList>
            <person name="Goeker M."/>
        </authorList>
    </citation>
    <scope>NUCLEOTIDE SEQUENCE [LARGE SCALE GENOMIC DNA]</scope>
    <source>
        <strain evidence="8 9">DSM 12141</strain>
    </source>
</reference>
<keyword evidence="2" id="KW-0067">ATP-binding</keyword>
<dbReference type="CDD" id="cd00009">
    <property type="entry name" value="AAA"/>
    <property type="match status" value="1"/>
</dbReference>
<dbReference type="InterPro" id="IPR025662">
    <property type="entry name" value="Sigma_54_int_dom_ATP-bd_1"/>
</dbReference>
<dbReference type="GO" id="GO:0006355">
    <property type="term" value="P:regulation of DNA-templated transcription"/>
    <property type="evidence" value="ECO:0007669"/>
    <property type="project" value="InterPro"/>
</dbReference>
<dbReference type="InterPro" id="IPR058031">
    <property type="entry name" value="AAA_lid_NorR"/>
</dbReference>
<feature type="compositionally biased region" description="Pro residues" evidence="6">
    <location>
        <begin position="278"/>
        <end position="311"/>
    </location>
</feature>
<dbReference type="PROSITE" id="PS50045">
    <property type="entry name" value="SIGMA54_INTERACT_4"/>
    <property type="match status" value="1"/>
</dbReference>
<dbReference type="PANTHER" id="PTHR32071">
    <property type="entry name" value="TRANSCRIPTIONAL REGULATORY PROTEIN"/>
    <property type="match status" value="1"/>
</dbReference>
<evidence type="ECO:0000313" key="9">
    <source>
        <dbReference type="Proteomes" id="UP000541136"/>
    </source>
</evidence>
<gene>
    <name evidence="8" type="ORF">HNR28_001909</name>
</gene>
<dbReference type="InterPro" id="IPR027417">
    <property type="entry name" value="P-loop_NTPase"/>
</dbReference>
<keyword evidence="3" id="KW-0805">Transcription regulation</keyword>
<evidence type="ECO:0000256" key="1">
    <source>
        <dbReference type="ARBA" id="ARBA00022741"/>
    </source>
</evidence>
<protein>
    <submittedName>
        <fullName evidence="8">Transcriptional regulator of acetoin/glycerol metabolism</fullName>
    </submittedName>
</protein>
<dbReference type="Pfam" id="PF00158">
    <property type="entry name" value="Sigma54_activat"/>
    <property type="match status" value="1"/>
</dbReference>
<dbReference type="PROSITE" id="PS00675">
    <property type="entry name" value="SIGMA54_INTERACT_1"/>
    <property type="match status" value="1"/>
</dbReference>
<dbReference type="Pfam" id="PF02954">
    <property type="entry name" value="HTH_8"/>
    <property type="match status" value="1"/>
</dbReference>